<organism evidence="2 3">
    <name type="scientific">Desulfotomaculum copahuensis</name>
    <dbReference type="NCBI Taxonomy" id="1838280"/>
    <lineage>
        <taxon>Bacteria</taxon>
        <taxon>Bacillati</taxon>
        <taxon>Bacillota</taxon>
        <taxon>Clostridia</taxon>
        <taxon>Eubacteriales</taxon>
        <taxon>Desulfotomaculaceae</taxon>
        <taxon>Desulfotomaculum</taxon>
    </lineage>
</organism>
<evidence type="ECO:0000313" key="2">
    <source>
        <dbReference type="EMBL" id="OAT86672.1"/>
    </source>
</evidence>
<reference evidence="2 3" key="1">
    <citation type="submission" date="2016-04" db="EMBL/GenBank/DDBJ databases">
        <authorList>
            <person name="Evans L.H."/>
            <person name="Alamgir A."/>
            <person name="Owens N."/>
            <person name="Weber N.D."/>
            <person name="Virtaneva K."/>
            <person name="Barbian K."/>
            <person name="Babar A."/>
            <person name="Rosenke K."/>
        </authorList>
    </citation>
    <scope>NUCLEOTIDE SEQUENCE [LARGE SCALE GENOMIC DNA]</scope>
    <source>
        <strain evidence="2 3">LMa1</strain>
    </source>
</reference>
<dbReference type="Proteomes" id="UP000078532">
    <property type="component" value="Unassembled WGS sequence"/>
</dbReference>
<accession>A0A1B7LJM5</accession>
<dbReference type="InterPro" id="IPR053830">
    <property type="entry name" value="DUF6922"/>
</dbReference>
<feature type="domain" description="DUF6922" evidence="1">
    <location>
        <begin position="8"/>
        <end position="56"/>
    </location>
</feature>
<dbReference type="EMBL" id="LYVF01000009">
    <property type="protein sequence ID" value="OAT86672.1"/>
    <property type="molecule type" value="Genomic_DNA"/>
</dbReference>
<keyword evidence="3" id="KW-1185">Reference proteome</keyword>
<dbReference type="RefSeq" id="WP_066665989.1">
    <property type="nucleotide sequence ID" value="NZ_LYVF01000009.1"/>
</dbReference>
<gene>
    <name evidence="2" type="ORF">A6M21_02280</name>
</gene>
<dbReference type="Pfam" id="PF21956">
    <property type="entry name" value="DUF6922"/>
    <property type="match status" value="1"/>
</dbReference>
<sequence length="103" mass="12256">MILPSLLAPLFRNYLFDTIDPERDFKFIIKTTLSTGSWEQILWLFEHYGEKRVRETFLEDYYGLRSLPENARKLWELVFVEKPAVEKTALPGDKWRCRRMAGG</sequence>
<evidence type="ECO:0000313" key="3">
    <source>
        <dbReference type="Proteomes" id="UP000078532"/>
    </source>
</evidence>
<protein>
    <recommendedName>
        <fullName evidence="1">DUF6922 domain-containing protein</fullName>
    </recommendedName>
</protein>
<name>A0A1B7LJM5_9FIRM</name>
<dbReference type="AlphaFoldDB" id="A0A1B7LJM5"/>
<comment type="caution">
    <text evidence="2">The sequence shown here is derived from an EMBL/GenBank/DDBJ whole genome shotgun (WGS) entry which is preliminary data.</text>
</comment>
<proteinExistence type="predicted"/>
<evidence type="ECO:0000259" key="1">
    <source>
        <dbReference type="Pfam" id="PF21956"/>
    </source>
</evidence>